<dbReference type="Proteomes" id="UP001207742">
    <property type="component" value="Unassembled WGS sequence"/>
</dbReference>
<dbReference type="PROSITE" id="PS00092">
    <property type="entry name" value="N6_MTASE"/>
    <property type="match status" value="1"/>
</dbReference>
<dbReference type="InterPro" id="IPR038333">
    <property type="entry name" value="T1MK-like_N_sf"/>
</dbReference>
<proteinExistence type="inferred from homology"/>
<comment type="caution">
    <text evidence="10">The sequence shown here is derived from an EMBL/GenBank/DDBJ whole genome shotgun (WGS) entry which is preliminary data.</text>
</comment>
<evidence type="ECO:0000256" key="5">
    <source>
        <dbReference type="ARBA" id="ARBA00022691"/>
    </source>
</evidence>
<evidence type="ECO:0000256" key="1">
    <source>
        <dbReference type="ARBA" id="ARBA00006594"/>
    </source>
</evidence>
<reference evidence="10 11" key="1">
    <citation type="submission" date="2022-10" db="EMBL/GenBank/DDBJ databases">
        <title>Chitinophaga nivalis PC15 sp. nov., isolated from Pyeongchang county, South Korea.</title>
        <authorList>
            <person name="Trinh H.N."/>
        </authorList>
    </citation>
    <scope>NUCLEOTIDE SEQUENCE [LARGE SCALE GENOMIC DNA]</scope>
    <source>
        <strain evidence="10 11">PC14</strain>
    </source>
</reference>
<evidence type="ECO:0000256" key="2">
    <source>
        <dbReference type="ARBA" id="ARBA00011900"/>
    </source>
</evidence>
<feature type="domain" description="DNA methylase adenine-specific" evidence="8">
    <location>
        <begin position="146"/>
        <end position="443"/>
    </location>
</feature>
<keyword evidence="3" id="KW-0489">Methyltransferase</keyword>
<organism evidence="10 11">
    <name type="scientific">Chitinophaga nivalis</name>
    <dbReference type="NCBI Taxonomy" id="2991709"/>
    <lineage>
        <taxon>Bacteria</taxon>
        <taxon>Pseudomonadati</taxon>
        <taxon>Bacteroidota</taxon>
        <taxon>Chitinophagia</taxon>
        <taxon>Chitinophagales</taxon>
        <taxon>Chitinophagaceae</taxon>
        <taxon>Chitinophaga</taxon>
    </lineage>
</organism>
<name>A0ABT3IQ20_9BACT</name>
<dbReference type="Pfam" id="PF02384">
    <property type="entry name" value="N6_Mtase"/>
    <property type="match status" value="1"/>
</dbReference>
<evidence type="ECO:0000259" key="8">
    <source>
        <dbReference type="Pfam" id="PF02384"/>
    </source>
</evidence>
<evidence type="ECO:0000256" key="3">
    <source>
        <dbReference type="ARBA" id="ARBA00022603"/>
    </source>
</evidence>
<evidence type="ECO:0000259" key="9">
    <source>
        <dbReference type="Pfam" id="PF12161"/>
    </source>
</evidence>
<dbReference type="PRINTS" id="PR00507">
    <property type="entry name" value="N12N6MTFRASE"/>
</dbReference>
<dbReference type="PANTHER" id="PTHR42933">
    <property type="entry name" value="SLR6095 PROTEIN"/>
    <property type="match status" value="1"/>
</dbReference>
<dbReference type="InterPro" id="IPR051537">
    <property type="entry name" value="DNA_Adenine_Mtase"/>
</dbReference>
<dbReference type="InterPro" id="IPR022749">
    <property type="entry name" value="D12N6_MeTrfase_N"/>
</dbReference>
<dbReference type="PANTHER" id="PTHR42933:SF4">
    <property type="entry name" value="TYPE I RESTRICTION ENZYME ECOKI METHYLASE SUBUNIT"/>
    <property type="match status" value="1"/>
</dbReference>
<dbReference type="EMBL" id="JAPDNS010000002">
    <property type="protein sequence ID" value="MCW3486074.1"/>
    <property type="molecule type" value="Genomic_DNA"/>
</dbReference>
<evidence type="ECO:0000313" key="10">
    <source>
        <dbReference type="EMBL" id="MCW3486074.1"/>
    </source>
</evidence>
<keyword evidence="4" id="KW-0808">Transferase</keyword>
<keyword evidence="11" id="KW-1185">Reference proteome</keyword>
<evidence type="ECO:0000313" key="11">
    <source>
        <dbReference type="Proteomes" id="UP001207742"/>
    </source>
</evidence>
<dbReference type="RefSeq" id="WP_264732888.1">
    <property type="nucleotide sequence ID" value="NZ_JAPDNR010000001.1"/>
</dbReference>
<comment type="catalytic activity">
    <reaction evidence="7">
        <text>a 2'-deoxyadenosine in DNA + S-adenosyl-L-methionine = an N(6)-methyl-2'-deoxyadenosine in DNA + S-adenosyl-L-homocysteine + H(+)</text>
        <dbReference type="Rhea" id="RHEA:15197"/>
        <dbReference type="Rhea" id="RHEA-COMP:12418"/>
        <dbReference type="Rhea" id="RHEA-COMP:12419"/>
        <dbReference type="ChEBI" id="CHEBI:15378"/>
        <dbReference type="ChEBI" id="CHEBI:57856"/>
        <dbReference type="ChEBI" id="CHEBI:59789"/>
        <dbReference type="ChEBI" id="CHEBI:90615"/>
        <dbReference type="ChEBI" id="CHEBI:90616"/>
        <dbReference type="EC" id="2.1.1.72"/>
    </reaction>
</comment>
<dbReference type="InterPro" id="IPR002052">
    <property type="entry name" value="DNA_methylase_N6_adenine_CS"/>
</dbReference>
<dbReference type="InterPro" id="IPR003356">
    <property type="entry name" value="DNA_methylase_A-5"/>
</dbReference>
<dbReference type="Gene3D" id="1.20.1260.30">
    <property type="match status" value="1"/>
</dbReference>
<feature type="domain" description="N6 adenine-specific DNA methyltransferase N-terminal" evidence="9">
    <location>
        <begin position="26"/>
        <end position="131"/>
    </location>
</feature>
<keyword evidence="6" id="KW-0680">Restriction system</keyword>
<evidence type="ECO:0000256" key="6">
    <source>
        <dbReference type="ARBA" id="ARBA00022747"/>
    </source>
</evidence>
<dbReference type="InterPro" id="IPR029063">
    <property type="entry name" value="SAM-dependent_MTases_sf"/>
</dbReference>
<dbReference type="Gene3D" id="3.40.50.150">
    <property type="entry name" value="Vaccinia Virus protein VP39"/>
    <property type="match status" value="1"/>
</dbReference>
<keyword evidence="5" id="KW-0949">S-adenosyl-L-methionine</keyword>
<dbReference type="SUPFAM" id="SSF53335">
    <property type="entry name" value="S-adenosyl-L-methionine-dependent methyltransferases"/>
    <property type="match status" value="1"/>
</dbReference>
<evidence type="ECO:0000256" key="7">
    <source>
        <dbReference type="ARBA" id="ARBA00047942"/>
    </source>
</evidence>
<sequence>MAKKTTTINEDKIIVENKVVNTSSIVSKVWAFCNTLRDDGVGYGDYLEQLTYLLFLKMADEYTHPPHNRKMPIPVAYNWQTLTNKTGDELEVHYNHLLRELAKEKGILGQIFTKSQNKITDPAKLYKLIALINAEQWVLMGVKDKGDIYEGLLEKNAEDTKSGAGQYFTPRPLIKAMVECLRPQPMKTIADPACGTGGFFLAAYDWMTDEKNLSLDKGQKQFLKFNTFFGNEIVASTRRLALMNLFLHNIGDIDSEQVLISPNDSLISASETRYDYILANPPFGKKSSMTFTNEDGEQEKEDLTYNRQDFWVTTSNKQLNFVQHIKSMLKTTGQAAVVLPDNVLFEGGAGETIRKKLLETTDLHTILRLPTGIFYANGVKANVLFFDGKPASKDPWTKEIWVYDYRTNVHHTLKKNPLKLEDLRDFITAYNPQNRHKRNETFSEANPEGRWRKFTYEEIIARDKTSLDITWLKDKSLADLDNLPDPDELAEDIVENLETGLESFRAIIASLNASKG</sequence>
<gene>
    <name evidence="10" type="ORF">OL497_19390</name>
</gene>
<comment type="similarity">
    <text evidence="1">Belongs to the N(4)/N(6)-methyltransferase family.</text>
</comment>
<dbReference type="EC" id="2.1.1.72" evidence="2"/>
<accession>A0ABT3IQ20</accession>
<dbReference type="Pfam" id="PF12161">
    <property type="entry name" value="HsdM_N"/>
    <property type="match status" value="1"/>
</dbReference>
<protein>
    <recommendedName>
        <fullName evidence="2">site-specific DNA-methyltransferase (adenine-specific)</fullName>
        <ecNumber evidence="2">2.1.1.72</ecNumber>
    </recommendedName>
</protein>
<evidence type="ECO:0000256" key="4">
    <source>
        <dbReference type="ARBA" id="ARBA00022679"/>
    </source>
</evidence>